<dbReference type="RefSeq" id="WP_323332290.1">
    <property type="nucleotide sequence ID" value="NZ_JAYFSI010000009.1"/>
</dbReference>
<name>A0ABU5RDY8_9PSEU</name>
<organism evidence="1 2">
    <name type="scientific">Amycolatopsis heterodermiae</name>
    <dbReference type="NCBI Taxonomy" id="3110235"/>
    <lineage>
        <taxon>Bacteria</taxon>
        <taxon>Bacillati</taxon>
        <taxon>Actinomycetota</taxon>
        <taxon>Actinomycetes</taxon>
        <taxon>Pseudonocardiales</taxon>
        <taxon>Pseudonocardiaceae</taxon>
        <taxon>Amycolatopsis</taxon>
    </lineage>
</organism>
<sequence length="248" mass="27330">MRLDPPPIQAPVTVSETRTGETLTVPAQGGVFSFVVRYDINFSADGISREELSSKADTCQKSSVPVMLNKIWPIGREFAPYHPAEAESAMNEALKREWCFNENGDVVHCTAVARVTSDDALLAKQRPAWERLVALDAARHAERHRIEYVTELLTAWLDLFKKFGTAPAVIQAAMLTDKEVSSVLRDLARMELAMGTDLINVLERVGAAHAKVGLFEFAKSYDLAVRKFEQEAGLEPGKVSIGLSKDGE</sequence>
<protein>
    <submittedName>
        <fullName evidence="1">Uncharacterized protein</fullName>
    </submittedName>
</protein>
<comment type="caution">
    <text evidence="1">The sequence shown here is derived from an EMBL/GenBank/DDBJ whole genome shotgun (WGS) entry which is preliminary data.</text>
</comment>
<evidence type="ECO:0000313" key="2">
    <source>
        <dbReference type="Proteomes" id="UP001304298"/>
    </source>
</evidence>
<gene>
    <name evidence="1" type="ORF">VA596_33445</name>
</gene>
<accession>A0ABU5RDY8</accession>
<evidence type="ECO:0000313" key="1">
    <source>
        <dbReference type="EMBL" id="MEA5364478.1"/>
    </source>
</evidence>
<proteinExistence type="predicted"/>
<reference evidence="1 2" key="1">
    <citation type="submission" date="2023-12" db="EMBL/GenBank/DDBJ databases">
        <title>Amycolatopsis sp. V23-08.</title>
        <authorList>
            <person name="Somphong A."/>
        </authorList>
    </citation>
    <scope>NUCLEOTIDE SEQUENCE [LARGE SCALE GENOMIC DNA]</scope>
    <source>
        <strain evidence="1 2">V23-08</strain>
    </source>
</reference>
<keyword evidence="2" id="KW-1185">Reference proteome</keyword>
<dbReference type="Proteomes" id="UP001304298">
    <property type="component" value="Unassembled WGS sequence"/>
</dbReference>
<dbReference type="EMBL" id="JAYFSI010000009">
    <property type="protein sequence ID" value="MEA5364478.1"/>
    <property type="molecule type" value="Genomic_DNA"/>
</dbReference>